<sequence>MTYGRKKASFAPAELPGPHRGDLGGRAAAGHPRSISSLRLKK</sequence>
<protein>
    <submittedName>
        <fullName evidence="2">Uncharacterized protein</fullName>
    </submittedName>
</protein>
<organism evidence="2 3">
    <name type="scientific">Faecalibacterium duncaniae (strain DSM 17677 / JCM 31915 / A2-165)</name>
    <name type="common">Faecalibacterium prausnitzii</name>
    <dbReference type="NCBI Taxonomy" id="411483"/>
    <lineage>
        <taxon>Bacteria</taxon>
        <taxon>Bacillati</taxon>
        <taxon>Bacillota</taxon>
        <taxon>Clostridia</taxon>
        <taxon>Eubacteriales</taxon>
        <taxon>Oscillospiraceae</taxon>
        <taxon>Faecalibacterium</taxon>
    </lineage>
</organism>
<dbReference type="HOGENOM" id="CLU_3251796_0_0_9"/>
<dbReference type="AlphaFoldDB" id="C7H617"/>
<keyword evidence="3" id="KW-1185">Reference proteome</keyword>
<reference evidence="2" key="1">
    <citation type="submission" date="2009-08" db="EMBL/GenBank/DDBJ databases">
        <authorList>
            <person name="Weinstock G."/>
            <person name="Sodergren E."/>
            <person name="Clifton S."/>
            <person name="Fulton L."/>
            <person name="Fulton B."/>
            <person name="Courtney L."/>
            <person name="Fronick C."/>
            <person name="Harrison M."/>
            <person name="Strong C."/>
            <person name="Farmer C."/>
            <person name="Delahaunty K."/>
            <person name="Markovic C."/>
            <person name="Hall O."/>
            <person name="Minx P."/>
            <person name="Tomlinson C."/>
            <person name="Mitreva M."/>
            <person name="Nelson J."/>
            <person name="Hou S."/>
            <person name="Wollam A."/>
            <person name="Pepin K.H."/>
            <person name="Johnson M."/>
            <person name="Bhonagiri V."/>
            <person name="Nash W.E."/>
            <person name="Warren W."/>
            <person name="Chinwalla A."/>
            <person name="Mardis E.R."/>
            <person name="Wilson R.K."/>
        </authorList>
    </citation>
    <scope>NUCLEOTIDE SEQUENCE [LARGE SCALE GENOMIC DNA]</scope>
    <source>
        <strain evidence="2">A2-165</strain>
    </source>
</reference>
<gene>
    <name evidence="2" type="ORF">FAEPRAA2165_01743</name>
</gene>
<name>C7H617_FAED2</name>
<dbReference type="EMBL" id="ACOP02000047">
    <property type="protein sequence ID" value="EEU96603.1"/>
    <property type="molecule type" value="Genomic_DNA"/>
</dbReference>
<comment type="caution">
    <text evidence="2">The sequence shown here is derived from an EMBL/GenBank/DDBJ whole genome shotgun (WGS) entry which is preliminary data.</text>
</comment>
<proteinExistence type="predicted"/>
<evidence type="ECO:0000313" key="3">
    <source>
        <dbReference type="Proteomes" id="UP000004619"/>
    </source>
</evidence>
<accession>C7H617</accession>
<evidence type="ECO:0000256" key="1">
    <source>
        <dbReference type="SAM" id="MobiDB-lite"/>
    </source>
</evidence>
<feature type="region of interest" description="Disordered" evidence="1">
    <location>
        <begin position="1"/>
        <end position="42"/>
    </location>
</feature>
<dbReference type="Proteomes" id="UP000004619">
    <property type="component" value="Unassembled WGS sequence"/>
</dbReference>
<evidence type="ECO:0000313" key="2">
    <source>
        <dbReference type="EMBL" id="EEU96603.1"/>
    </source>
</evidence>